<gene>
    <name evidence="1" type="ORF">KOW79_009168</name>
</gene>
<protein>
    <submittedName>
        <fullName evidence="1">Uncharacterized protein</fullName>
    </submittedName>
</protein>
<reference evidence="1 2" key="1">
    <citation type="submission" date="2021-06" db="EMBL/GenBank/DDBJ databases">
        <title>Chromosome-level genome assembly of the red-tail catfish (Hemibagrus wyckioides).</title>
        <authorList>
            <person name="Shao F."/>
        </authorList>
    </citation>
    <scope>NUCLEOTIDE SEQUENCE [LARGE SCALE GENOMIC DNA]</scope>
    <source>
        <strain evidence="1">EC202008001</strain>
        <tissue evidence="1">Blood</tissue>
    </source>
</reference>
<name>A0A9D3SKQ1_9TELE</name>
<keyword evidence="2" id="KW-1185">Reference proteome</keyword>
<dbReference type="Proteomes" id="UP000824219">
    <property type="component" value="Linkage Group LG10"/>
</dbReference>
<comment type="caution">
    <text evidence="1">The sequence shown here is derived from an EMBL/GenBank/DDBJ whole genome shotgun (WGS) entry which is preliminary data.</text>
</comment>
<dbReference type="AlphaFoldDB" id="A0A9D3SKQ1"/>
<accession>A0A9D3SKQ1</accession>
<evidence type="ECO:0000313" key="2">
    <source>
        <dbReference type="Proteomes" id="UP000824219"/>
    </source>
</evidence>
<proteinExistence type="predicted"/>
<organism evidence="1 2">
    <name type="scientific">Hemibagrus wyckioides</name>
    <dbReference type="NCBI Taxonomy" id="337641"/>
    <lineage>
        <taxon>Eukaryota</taxon>
        <taxon>Metazoa</taxon>
        <taxon>Chordata</taxon>
        <taxon>Craniata</taxon>
        <taxon>Vertebrata</taxon>
        <taxon>Euteleostomi</taxon>
        <taxon>Actinopterygii</taxon>
        <taxon>Neopterygii</taxon>
        <taxon>Teleostei</taxon>
        <taxon>Ostariophysi</taxon>
        <taxon>Siluriformes</taxon>
        <taxon>Bagridae</taxon>
        <taxon>Hemibagrus</taxon>
    </lineage>
</organism>
<evidence type="ECO:0000313" key="1">
    <source>
        <dbReference type="EMBL" id="KAG7327562.1"/>
    </source>
</evidence>
<dbReference type="EMBL" id="JAHKSW010000010">
    <property type="protein sequence ID" value="KAG7327562.1"/>
    <property type="molecule type" value="Genomic_DNA"/>
</dbReference>
<sequence>MAVTNIFGEEAADASELLSSLPGTMSWEKGQWRYRRELQAIRGLAHPKKYLTAARHVGLAAVRLSSSSLAEQKQQLAPQIRAAMSGIG</sequence>